<gene>
    <name evidence="7" type="ORF">NQ315_006250</name>
</gene>
<dbReference type="AlphaFoldDB" id="A0AAV8W0H4"/>
<accession>A0AAV8W0H4</accession>
<dbReference type="PANTHER" id="PTHR43908:SF3">
    <property type="entry name" value="AT29763P-RELATED"/>
    <property type="match status" value="1"/>
</dbReference>
<organism evidence="7 8">
    <name type="scientific">Exocentrus adspersus</name>
    <dbReference type="NCBI Taxonomy" id="1586481"/>
    <lineage>
        <taxon>Eukaryota</taxon>
        <taxon>Metazoa</taxon>
        <taxon>Ecdysozoa</taxon>
        <taxon>Arthropoda</taxon>
        <taxon>Hexapoda</taxon>
        <taxon>Insecta</taxon>
        <taxon>Pterygota</taxon>
        <taxon>Neoptera</taxon>
        <taxon>Endopterygota</taxon>
        <taxon>Coleoptera</taxon>
        <taxon>Polyphaga</taxon>
        <taxon>Cucujiformia</taxon>
        <taxon>Chrysomeloidea</taxon>
        <taxon>Cerambycidae</taxon>
        <taxon>Lamiinae</taxon>
        <taxon>Acanthocinini</taxon>
        <taxon>Exocentrus</taxon>
    </lineage>
</organism>
<dbReference type="SMART" id="SM00271">
    <property type="entry name" value="DnaJ"/>
    <property type="match status" value="1"/>
</dbReference>
<comment type="caution">
    <text evidence="7">The sequence shown here is derived from an EMBL/GenBank/DDBJ whole genome shotgun (WGS) entry which is preliminary data.</text>
</comment>
<feature type="domain" description="J" evidence="6">
    <location>
        <begin position="98"/>
        <end position="162"/>
    </location>
</feature>
<keyword evidence="2 5" id="KW-0812">Transmembrane</keyword>
<evidence type="ECO:0000256" key="4">
    <source>
        <dbReference type="ARBA" id="ARBA00023136"/>
    </source>
</evidence>
<dbReference type="PRINTS" id="PR00625">
    <property type="entry name" value="JDOMAIN"/>
</dbReference>
<feature type="transmembrane region" description="Helical" evidence="5">
    <location>
        <begin position="238"/>
        <end position="259"/>
    </location>
</feature>
<evidence type="ECO:0000256" key="3">
    <source>
        <dbReference type="ARBA" id="ARBA00022989"/>
    </source>
</evidence>
<reference evidence="7 8" key="1">
    <citation type="journal article" date="2023" name="Insect Mol. Biol.">
        <title>Genome sequencing provides insights into the evolution of gene families encoding plant cell wall-degrading enzymes in longhorned beetles.</title>
        <authorList>
            <person name="Shin N.R."/>
            <person name="Okamura Y."/>
            <person name="Kirsch R."/>
            <person name="Pauchet Y."/>
        </authorList>
    </citation>
    <scope>NUCLEOTIDE SEQUENCE [LARGE SCALE GENOMIC DNA]</scope>
    <source>
        <strain evidence="7">EAD_L_NR</strain>
    </source>
</reference>
<evidence type="ECO:0000256" key="1">
    <source>
        <dbReference type="ARBA" id="ARBA00004167"/>
    </source>
</evidence>
<dbReference type="Pfam" id="PF09320">
    <property type="entry name" value="DUF1977"/>
    <property type="match status" value="1"/>
</dbReference>
<evidence type="ECO:0000313" key="8">
    <source>
        <dbReference type="Proteomes" id="UP001159042"/>
    </source>
</evidence>
<name>A0AAV8W0H4_9CUCU</name>
<evidence type="ECO:0000313" key="7">
    <source>
        <dbReference type="EMBL" id="KAJ8919722.1"/>
    </source>
</evidence>
<evidence type="ECO:0000256" key="5">
    <source>
        <dbReference type="SAM" id="Phobius"/>
    </source>
</evidence>
<evidence type="ECO:0000256" key="2">
    <source>
        <dbReference type="ARBA" id="ARBA00022692"/>
    </source>
</evidence>
<dbReference type="PANTHER" id="PTHR43908">
    <property type="entry name" value="AT29763P-RELATED"/>
    <property type="match status" value="1"/>
</dbReference>
<dbReference type="GO" id="GO:0030544">
    <property type="term" value="F:Hsp70 protein binding"/>
    <property type="evidence" value="ECO:0007669"/>
    <property type="project" value="TreeGrafter"/>
</dbReference>
<keyword evidence="8" id="KW-1185">Reference proteome</keyword>
<dbReference type="SUPFAM" id="SSF46565">
    <property type="entry name" value="Chaperone J-domain"/>
    <property type="match status" value="1"/>
</dbReference>
<keyword evidence="4 5" id="KW-0472">Membrane</keyword>
<dbReference type="Gene3D" id="1.10.287.110">
    <property type="entry name" value="DnaJ domain"/>
    <property type="match status" value="1"/>
</dbReference>
<protein>
    <recommendedName>
        <fullName evidence="6">J domain-containing protein</fullName>
    </recommendedName>
</protein>
<dbReference type="InterPro" id="IPR015399">
    <property type="entry name" value="DUF1977_DnaJ-like"/>
</dbReference>
<dbReference type="Proteomes" id="UP001159042">
    <property type="component" value="Unassembled WGS sequence"/>
</dbReference>
<proteinExistence type="predicted"/>
<keyword evidence="3 5" id="KW-1133">Transmembrane helix</keyword>
<dbReference type="FunFam" id="1.10.287.110:FF:000103">
    <property type="entry name" value="DnaJ subfamily B member"/>
    <property type="match status" value="1"/>
</dbReference>
<dbReference type="InterPro" id="IPR036869">
    <property type="entry name" value="J_dom_sf"/>
</dbReference>
<dbReference type="InterPro" id="IPR051100">
    <property type="entry name" value="DnaJ_subfamily_B/C"/>
</dbReference>
<dbReference type="Pfam" id="PF00226">
    <property type="entry name" value="DnaJ"/>
    <property type="match status" value="1"/>
</dbReference>
<sequence length="362" mass="41890">MEGNKDEATRCIELAEKYIKEKNREKAEKFLYKAEKLFPTQKAKDLLLQINLMAPSSTETEQPRKRKVVHARVEETEVKVEYTPEQEEAVKRIKKCKDYYEILAINKDATDSEIKKAYKKLALLLHPDKNKCPGASEAFKAIGNAVAVLTDTEKRKQYDLYGSDEDRVSNSRGGSYHSYTRGFESDATAEELFNMFFGSGFGGSNVYVRRGGRWQRHTANTQQEHHTHHREQQNGFTAFIQILPILLAILLSMASSFFISDPAYSLQASSKYPVMRKTQNLNVPYFVKENFHSEYQGSVRRLELSVEEEYVSNLRHACYREKNYRDSMIWKARNFGDKELWETAQKIKTPSCDTLHNLRNHG</sequence>
<dbReference type="GO" id="GO:0071218">
    <property type="term" value="P:cellular response to misfolded protein"/>
    <property type="evidence" value="ECO:0007669"/>
    <property type="project" value="TreeGrafter"/>
</dbReference>
<dbReference type="InterPro" id="IPR001623">
    <property type="entry name" value="DnaJ_domain"/>
</dbReference>
<dbReference type="PROSITE" id="PS50076">
    <property type="entry name" value="DNAJ_2"/>
    <property type="match status" value="1"/>
</dbReference>
<evidence type="ECO:0000259" key="6">
    <source>
        <dbReference type="PROSITE" id="PS50076"/>
    </source>
</evidence>
<dbReference type="GO" id="GO:0005789">
    <property type="term" value="C:endoplasmic reticulum membrane"/>
    <property type="evidence" value="ECO:0007669"/>
    <property type="project" value="TreeGrafter"/>
</dbReference>
<dbReference type="CDD" id="cd06257">
    <property type="entry name" value="DnaJ"/>
    <property type="match status" value="1"/>
</dbReference>
<comment type="subcellular location">
    <subcellularLocation>
        <location evidence="1">Membrane</location>
        <topology evidence="1">Single-pass membrane protein</topology>
    </subcellularLocation>
</comment>
<dbReference type="EMBL" id="JANEYG010000016">
    <property type="protein sequence ID" value="KAJ8919722.1"/>
    <property type="molecule type" value="Genomic_DNA"/>
</dbReference>